<dbReference type="AlphaFoldDB" id="A0A2R8ACP9"/>
<proteinExistence type="predicted"/>
<feature type="domain" description="AB hydrolase-1" evidence="2">
    <location>
        <begin position="79"/>
        <end position="278"/>
    </location>
</feature>
<keyword evidence="1" id="KW-0812">Transmembrane</keyword>
<gene>
    <name evidence="3" type="ORF">POI8812_02332</name>
</gene>
<reference evidence="3 4" key="1">
    <citation type="submission" date="2018-03" db="EMBL/GenBank/DDBJ databases">
        <authorList>
            <person name="Keele B.F."/>
        </authorList>
    </citation>
    <scope>NUCLEOTIDE SEQUENCE [LARGE SCALE GENOMIC DNA]</scope>
    <source>
        <strain evidence="3 4">CeCT 8812</strain>
    </source>
</reference>
<dbReference type="OrthoDB" id="5416147at2"/>
<evidence type="ECO:0000256" key="1">
    <source>
        <dbReference type="SAM" id="Phobius"/>
    </source>
</evidence>
<protein>
    <recommendedName>
        <fullName evidence="2">AB hydrolase-1 domain-containing protein</fullName>
    </recommendedName>
</protein>
<name>A0A2R8ACP9_9RHOB</name>
<evidence type="ECO:0000313" key="4">
    <source>
        <dbReference type="Proteomes" id="UP000244932"/>
    </source>
</evidence>
<sequence length="323" mass="34609">MLRYLAYFIAIFCGLLTLILLFGPREPVEGPITFASAAVSDDPNVYLAEQEARFDDITPGVEKRVVWAGEPGARTARSIVYIHGFSATSEEIRPVTDLVADALDANIFYTRLEGHGRGSAAMEDGTVPGWINDYAEAMEIGQRIGDEVIVIATSTGGTVAVLGLFDDRIDVKPVGLAMLSPNFRVNNPAAGLLTLPLARYWVPTVAGAERSFEPSNEAHGTYWTTSYATVSLLPMAASTVAASSLPVEQATTPALFIFSREDQVVDPEATQRIVDAWGGPVDVVNPVMGPQDDPLSHVISGDIMSPGQTALTAEILIEWAESL</sequence>
<dbReference type="Gene3D" id="3.40.50.1820">
    <property type="entry name" value="alpha/beta hydrolase"/>
    <property type="match status" value="1"/>
</dbReference>
<accession>A0A2R8ACP9</accession>
<keyword evidence="1" id="KW-0472">Membrane</keyword>
<keyword evidence="4" id="KW-1185">Reference proteome</keyword>
<feature type="transmembrane region" description="Helical" evidence="1">
    <location>
        <begin position="6"/>
        <end position="23"/>
    </location>
</feature>
<organism evidence="3 4">
    <name type="scientific">Pontivivens insulae</name>
    <dbReference type="NCBI Taxonomy" id="1639689"/>
    <lineage>
        <taxon>Bacteria</taxon>
        <taxon>Pseudomonadati</taxon>
        <taxon>Pseudomonadota</taxon>
        <taxon>Alphaproteobacteria</taxon>
        <taxon>Rhodobacterales</taxon>
        <taxon>Paracoccaceae</taxon>
        <taxon>Pontivivens</taxon>
    </lineage>
</organism>
<evidence type="ECO:0000313" key="3">
    <source>
        <dbReference type="EMBL" id="SPF30004.1"/>
    </source>
</evidence>
<dbReference type="Pfam" id="PF12697">
    <property type="entry name" value="Abhydrolase_6"/>
    <property type="match status" value="1"/>
</dbReference>
<keyword evidence="1" id="KW-1133">Transmembrane helix</keyword>
<dbReference type="SUPFAM" id="SSF53474">
    <property type="entry name" value="alpha/beta-Hydrolases"/>
    <property type="match status" value="1"/>
</dbReference>
<dbReference type="Proteomes" id="UP000244932">
    <property type="component" value="Unassembled WGS sequence"/>
</dbReference>
<dbReference type="InterPro" id="IPR029058">
    <property type="entry name" value="AB_hydrolase_fold"/>
</dbReference>
<dbReference type="EMBL" id="OMKW01000003">
    <property type="protein sequence ID" value="SPF30004.1"/>
    <property type="molecule type" value="Genomic_DNA"/>
</dbReference>
<dbReference type="RefSeq" id="WP_108782730.1">
    <property type="nucleotide sequence ID" value="NZ_OMKW01000003.1"/>
</dbReference>
<evidence type="ECO:0000259" key="2">
    <source>
        <dbReference type="Pfam" id="PF12697"/>
    </source>
</evidence>
<dbReference type="InterPro" id="IPR000073">
    <property type="entry name" value="AB_hydrolase_1"/>
</dbReference>